<sequence>MLRADNPGPMTLDGTRSYVLRAPGSSSCVVVDPGPALEPHLAALAGAGPVELALVTHRHPDHTGGLARFRELTGAPSRGGLPEFSVSGGGGGRVDPLADGEVLDVAGLRIEVLATPGHTADSVCFVVSDGSSSVVLTGDTVLGHGTTVLAEPDGSLRDYLRSLDGLSALDLPGPVLGLPGHGPVIQDLGSAVQAYRAHRLERLEQVRSALTGLGAELPGAGSPLPDTLLDAVTGAVYSDVDPSVLIAARSSVRAQLEYLRGR</sequence>
<dbReference type="InterPro" id="IPR036866">
    <property type="entry name" value="RibonucZ/Hydroxyglut_hydro"/>
</dbReference>
<dbReference type="Pfam" id="PF00753">
    <property type="entry name" value="Lactamase_B"/>
    <property type="match status" value="1"/>
</dbReference>
<proteinExistence type="predicted"/>
<organism evidence="2 3">
    <name type="scientific">Promicromonospora alba</name>
    <dbReference type="NCBI Taxonomy" id="1616110"/>
    <lineage>
        <taxon>Bacteria</taxon>
        <taxon>Bacillati</taxon>
        <taxon>Actinomycetota</taxon>
        <taxon>Actinomycetes</taxon>
        <taxon>Micrococcales</taxon>
        <taxon>Promicromonosporaceae</taxon>
        <taxon>Promicromonospora</taxon>
    </lineage>
</organism>
<dbReference type="Proteomes" id="UP001596011">
    <property type="component" value="Unassembled WGS sequence"/>
</dbReference>
<accession>A0ABV9HGF3</accession>
<dbReference type="EMBL" id="JBHSFI010000004">
    <property type="protein sequence ID" value="MFC4629336.1"/>
    <property type="molecule type" value="Genomic_DNA"/>
</dbReference>
<comment type="caution">
    <text evidence="2">The sequence shown here is derived from an EMBL/GenBank/DDBJ whole genome shotgun (WGS) entry which is preliminary data.</text>
</comment>
<keyword evidence="3" id="KW-1185">Reference proteome</keyword>
<dbReference type="PANTHER" id="PTHR23131:SF0">
    <property type="entry name" value="ENDORIBONUCLEASE LACTB2"/>
    <property type="match status" value="1"/>
</dbReference>
<dbReference type="Gene3D" id="1.10.10.10">
    <property type="entry name" value="Winged helix-like DNA-binding domain superfamily/Winged helix DNA-binding domain"/>
    <property type="match status" value="1"/>
</dbReference>
<dbReference type="RefSeq" id="WP_377136614.1">
    <property type="nucleotide sequence ID" value="NZ_JBHSFI010000004.1"/>
</dbReference>
<dbReference type="InterPro" id="IPR036388">
    <property type="entry name" value="WH-like_DNA-bd_sf"/>
</dbReference>
<dbReference type="CDD" id="cd16278">
    <property type="entry name" value="metallo-hydrolase-like_MBL-fold"/>
    <property type="match status" value="1"/>
</dbReference>
<gene>
    <name evidence="2" type="ORF">ACFO6V_13920</name>
</gene>
<dbReference type="Gene3D" id="3.60.15.10">
    <property type="entry name" value="Ribonuclease Z/Hydroxyacylglutathione hydrolase-like"/>
    <property type="match status" value="1"/>
</dbReference>
<evidence type="ECO:0000313" key="3">
    <source>
        <dbReference type="Proteomes" id="UP001596011"/>
    </source>
</evidence>
<protein>
    <submittedName>
        <fullName evidence="2">MBL fold metallo-hydrolase</fullName>
    </submittedName>
</protein>
<dbReference type="PANTHER" id="PTHR23131">
    <property type="entry name" value="ENDORIBONUCLEASE LACTB2"/>
    <property type="match status" value="1"/>
</dbReference>
<feature type="domain" description="Metallo-beta-lactamase" evidence="1">
    <location>
        <begin position="14"/>
        <end position="181"/>
    </location>
</feature>
<dbReference type="SUPFAM" id="SSF56281">
    <property type="entry name" value="Metallo-hydrolase/oxidoreductase"/>
    <property type="match status" value="1"/>
</dbReference>
<reference evidence="3" key="1">
    <citation type="journal article" date="2019" name="Int. J. Syst. Evol. Microbiol.">
        <title>The Global Catalogue of Microorganisms (GCM) 10K type strain sequencing project: providing services to taxonomists for standard genome sequencing and annotation.</title>
        <authorList>
            <consortium name="The Broad Institute Genomics Platform"/>
            <consortium name="The Broad Institute Genome Sequencing Center for Infectious Disease"/>
            <person name="Wu L."/>
            <person name="Ma J."/>
        </authorList>
    </citation>
    <scope>NUCLEOTIDE SEQUENCE [LARGE SCALE GENOMIC DNA]</scope>
    <source>
        <strain evidence="3">CCUG 42722</strain>
    </source>
</reference>
<evidence type="ECO:0000313" key="2">
    <source>
        <dbReference type="EMBL" id="MFC4629336.1"/>
    </source>
</evidence>
<name>A0ABV9HGF3_9MICO</name>
<dbReference type="SMART" id="SM00849">
    <property type="entry name" value="Lactamase_B"/>
    <property type="match status" value="1"/>
</dbReference>
<evidence type="ECO:0000259" key="1">
    <source>
        <dbReference type="SMART" id="SM00849"/>
    </source>
</evidence>
<dbReference type="InterPro" id="IPR001279">
    <property type="entry name" value="Metallo-B-lactamas"/>
</dbReference>
<dbReference type="InterPro" id="IPR050662">
    <property type="entry name" value="Sec-metab_biosynth-thioest"/>
</dbReference>